<keyword evidence="4" id="KW-1185">Reference proteome</keyword>
<dbReference type="Pfam" id="PF20797">
    <property type="entry name" value="HepT-like_2"/>
    <property type="match status" value="1"/>
</dbReference>
<feature type="coiled-coil region" evidence="1">
    <location>
        <begin position="5"/>
        <end position="32"/>
    </location>
</feature>
<accession>A0A1Z5HX57</accession>
<dbReference type="Proteomes" id="UP000197032">
    <property type="component" value="Unassembled WGS sequence"/>
</dbReference>
<gene>
    <name evidence="3" type="ORF">KKC1_32100</name>
</gene>
<evidence type="ECO:0000259" key="2">
    <source>
        <dbReference type="Pfam" id="PF20797"/>
    </source>
</evidence>
<organism evidence="3 4">
    <name type="scientific">Calderihabitans maritimus</name>
    <dbReference type="NCBI Taxonomy" id="1246530"/>
    <lineage>
        <taxon>Bacteria</taxon>
        <taxon>Bacillati</taxon>
        <taxon>Bacillota</taxon>
        <taxon>Clostridia</taxon>
        <taxon>Neomoorellales</taxon>
        <taxon>Calderihabitantaceae</taxon>
        <taxon>Calderihabitans</taxon>
    </lineage>
</organism>
<feature type="domain" description="HepT-like" evidence="2">
    <location>
        <begin position="44"/>
        <end position="150"/>
    </location>
</feature>
<keyword evidence="1" id="KW-0175">Coiled coil</keyword>
<comment type="caution">
    <text evidence="3">The sequence shown here is derived from an EMBL/GenBank/DDBJ whole genome shotgun (WGS) entry which is preliminary data.</text>
</comment>
<reference evidence="4" key="1">
    <citation type="journal article" date="2017" name="Appl. Environ. Microbiol.">
        <title>Genomic Analysis of Calderihabitans maritimus KKC1, a Thermophilic, Hydrogenogenic, Carboxydotrophic Bacterium Isolated from Marine Sediment.</title>
        <authorList>
            <person name="Omae K."/>
            <person name="Yoneda Y."/>
            <person name="Fukuyama Y."/>
            <person name="Yoshida T."/>
            <person name="Sako Y."/>
        </authorList>
    </citation>
    <scope>NUCLEOTIDE SEQUENCE [LARGE SCALE GENOMIC DNA]</scope>
    <source>
        <strain evidence="4">KKC1</strain>
    </source>
</reference>
<name>A0A1Z5HX57_9FIRM</name>
<proteinExistence type="predicted"/>
<dbReference type="RefSeq" id="WP_088555104.1">
    <property type="nucleotide sequence ID" value="NZ_BDGJ01000197.1"/>
</dbReference>
<dbReference type="InterPro" id="IPR048769">
    <property type="entry name" value="HepT-like_dom"/>
</dbReference>
<dbReference type="EMBL" id="BDGJ01000197">
    <property type="protein sequence ID" value="GAW94094.1"/>
    <property type="molecule type" value="Genomic_DNA"/>
</dbReference>
<protein>
    <recommendedName>
        <fullName evidence="2">HepT-like domain-containing protein</fullName>
    </recommendedName>
</protein>
<dbReference type="OrthoDB" id="9792853at2"/>
<evidence type="ECO:0000256" key="1">
    <source>
        <dbReference type="SAM" id="Coils"/>
    </source>
</evidence>
<evidence type="ECO:0000313" key="4">
    <source>
        <dbReference type="Proteomes" id="UP000197032"/>
    </source>
</evidence>
<evidence type="ECO:0000313" key="3">
    <source>
        <dbReference type="EMBL" id="GAW94094.1"/>
    </source>
</evidence>
<dbReference type="AlphaFoldDB" id="A0A1Z5HX57"/>
<sequence>MSPDLMVMEARIRKELSQLQKLEKELAGILKAGETKMESVRLRAYASILHDFYSGIEKIFITIAREIDQSIPTGEGWHRQLLEQMTLDLPTKRPAVIDAKFAAQLQEYLSFRHRFRNLYGYELQWLKMEDLVKNMGPVLKDFKIYIEKFLGVLSDIMK</sequence>